<comment type="caution">
    <text evidence="2">The sequence shown here is derived from an EMBL/GenBank/DDBJ whole genome shotgun (WGS) entry which is preliminary data.</text>
</comment>
<name>A0A9P9HE73_FUSRE</name>
<dbReference type="Proteomes" id="UP000720189">
    <property type="component" value="Unassembled WGS sequence"/>
</dbReference>
<sequence length="116" mass="13599">MHRLSVTTKGERHANKKVRLGQASRARSRRLTKRVVVQYTSSESRFRRMHIIGRLYLWRRGVLADLILLLYLGCGRGRLVFFMVFILYVFLLLCRVKSHPYIACYHAASETCRGLE</sequence>
<evidence type="ECO:0000313" key="3">
    <source>
        <dbReference type="Proteomes" id="UP000720189"/>
    </source>
</evidence>
<feature type="transmembrane region" description="Helical" evidence="1">
    <location>
        <begin position="79"/>
        <end position="96"/>
    </location>
</feature>
<gene>
    <name evidence="2" type="ORF">BKA55DRAFT_335500</name>
</gene>
<organism evidence="2 3">
    <name type="scientific">Fusarium redolens</name>
    <dbReference type="NCBI Taxonomy" id="48865"/>
    <lineage>
        <taxon>Eukaryota</taxon>
        <taxon>Fungi</taxon>
        <taxon>Dikarya</taxon>
        <taxon>Ascomycota</taxon>
        <taxon>Pezizomycotina</taxon>
        <taxon>Sordariomycetes</taxon>
        <taxon>Hypocreomycetidae</taxon>
        <taxon>Hypocreales</taxon>
        <taxon>Nectriaceae</taxon>
        <taxon>Fusarium</taxon>
        <taxon>Fusarium redolens species complex</taxon>
    </lineage>
</organism>
<keyword evidence="1" id="KW-0472">Membrane</keyword>
<keyword evidence="1" id="KW-0812">Transmembrane</keyword>
<feature type="transmembrane region" description="Helical" evidence="1">
    <location>
        <begin position="55"/>
        <end position="73"/>
    </location>
</feature>
<dbReference type="EMBL" id="JAGMUX010000006">
    <property type="protein sequence ID" value="KAH7255903.1"/>
    <property type="molecule type" value="Genomic_DNA"/>
</dbReference>
<dbReference type="RefSeq" id="XP_046051472.1">
    <property type="nucleotide sequence ID" value="XM_046185732.1"/>
</dbReference>
<keyword evidence="3" id="KW-1185">Reference proteome</keyword>
<protein>
    <recommendedName>
        <fullName evidence="4">Transmembrane protein</fullName>
    </recommendedName>
</protein>
<evidence type="ECO:0000313" key="2">
    <source>
        <dbReference type="EMBL" id="KAH7255903.1"/>
    </source>
</evidence>
<dbReference type="AlphaFoldDB" id="A0A9P9HE73"/>
<evidence type="ECO:0000256" key="1">
    <source>
        <dbReference type="SAM" id="Phobius"/>
    </source>
</evidence>
<reference evidence="2" key="1">
    <citation type="journal article" date="2021" name="Nat. Commun.">
        <title>Genetic determinants of endophytism in the Arabidopsis root mycobiome.</title>
        <authorList>
            <person name="Mesny F."/>
            <person name="Miyauchi S."/>
            <person name="Thiergart T."/>
            <person name="Pickel B."/>
            <person name="Atanasova L."/>
            <person name="Karlsson M."/>
            <person name="Huettel B."/>
            <person name="Barry K.W."/>
            <person name="Haridas S."/>
            <person name="Chen C."/>
            <person name="Bauer D."/>
            <person name="Andreopoulos W."/>
            <person name="Pangilinan J."/>
            <person name="LaButti K."/>
            <person name="Riley R."/>
            <person name="Lipzen A."/>
            <person name="Clum A."/>
            <person name="Drula E."/>
            <person name="Henrissat B."/>
            <person name="Kohler A."/>
            <person name="Grigoriev I.V."/>
            <person name="Martin F.M."/>
            <person name="Hacquard S."/>
        </authorList>
    </citation>
    <scope>NUCLEOTIDE SEQUENCE</scope>
    <source>
        <strain evidence="2">MPI-CAGE-AT-0023</strain>
    </source>
</reference>
<proteinExistence type="predicted"/>
<accession>A0A9P9HE73</accession>
<evidence type="ECO:0008006" key="4">
    <source>
        <dbReference type="Google" id="ProtNLM"/>
    </source>
</evidence>
<dbReference type="GeneID" id="70215686"/>
<keyword evidence="1" id="KW-1133">Transmembrane helix</keyword>